<keyword evidence="6" id="KW-0175">Coiled coil</keyword>
<feature type="coiled-coil region" evidence="6">
    <location>
        <begin position="562"/>
        <end position="615"/>
    </location>
</feature>
<evidence type="ECO:0000256" key="6">
    <source>
        <dbReference type="SAM" id="Coils"/>
    </source>
</evidence>
<keyword evidence="2" id="KW-0547">Nucleotide-binding</keyword>
<accession>A0A3M2HYM0</accession>
<dbReference type="RefSeq" id="WP_122100680.1">
    <property type="nucleotide sequence ID" value="NZ_RFLY01000003.1"/>
</dbReference>
<sequence length="621" mass="68051">MISFRNFALRRGERLLLSDVDLALHAGHRVGVVGRNGAGKSSLFAALLGEVEPDRGDLDLPGKARIASVSQETPHLPEPALDFVMSGDDQLHAAVRAEREAMANEDWEAVAEAHHRLAELNGYDADARAGRLLHGLGFPAGTHEKPVADFSGGWRVRLNVARALMMPSDLLLLDEPTNHLDLDAVVWLEDWLRRYDGTLLVISHDREFLDNVTTHILHLHEGRAKLYAGNYTAFERQRAEHLRQQQIAFEKEQAERAHLQKFIDRFKAKASKARQAQSRMKRLEKLAGTEAVRAERALHIDFPEPARMPNSLLGLRHVDAGYGARARILADVGFALEAGDRVGLLGPNGAGKSTLVKTLVGELAPMAGERVAHPDLVIGYFAQHTVESLVEGASPIDHLKDISPETSTQDFRNFLGRWQFPGDRAFEAIDNFSGGEKARLALALIAWRKPNVLLLDEPTNHLDLEMREALAEALSDFDGAIVMVSHDRHLIGLVCDAFWRVHDGVVEPFNGDLDDYAAWLRARPAAGEAKADAKPPVPVPAPAPPAAGTPAKKPARINPHKLKEAEARVERLTGELAECEAALADPAVYSDTGKVADLGRAQMQLRAELEAAEEALLALYG</sequence>
<dbReference type="InterPro" id="IPR027417">
    <property type="entry name" value="P-loop_NTPase"/>
</dbReference>
<evidence type="ECO:0000313" key="9">
    <source>
        <dbReference type="EMBL" id="RMH94158.1"/>
    </source>
</evidence>
<feature type="compositionally biased region" description="Pro residues" evidence="7">
    <location>
        <begin position="535"/>
        <end position="547"/>
    </location>
</feature>
<dbReference type="PROSITE" id="PS00211">
    <property type="entry name" value="ABC_TRANSPORTER_1"/>
    <property type="match status" value="2"/>
</dbReference>
<protein>
    <recommendedName>
        <fullName evidence="5">Probable ATP-binding protein YheS</fullName>
    </recommendedName>
</protein>
<dbReference type="OrthoDB" id="9808609at2"/>
<dbReference type="PANTHER" id="PTHR19211:SF14">
    <property type="entry name" value="ATP-BINDING CASSETTE SUB-FAMILY F MEMBER 1"/>
    <property type="match status" value="1"/>
</dbReference>
<dbReference type="SUPFAM" id="SSF52540">
    <property type="entry name" value="P-loop containing nucleoside triphosphate hydrolases"/>
    <property type="match status" value="2"/>
</dbReference>
<organism evidence="9 10">
    <name type="scientific">Solilutibacter pythonis</name>
    <dbReference type="NCBI Taxonomy" id="2483112"/>
    <lineage>
        <taxon>Bacteria</taxon>
        <taxon>Pseudomonadati</taxon>
        <taxon>Pseudomonadota</taxon>
        <taxon>Gammaproteobacteria</taxon>
        <taxon>Lysobacterales</taxon>
        <taxon>Lysobacteraceae</taxon>
        <taxon>Solilutibacter</taxon>
    </lineage>
</organism>
<evidence type="ECO:0000256" key="2">
    <source>
        <dbReference type="ARBA" id="ARBA00022741"/>
    </source>
</evidence>
<keyword evidence="3 9" id="KW-0067">ATP-binding</keyword>
<evidence type="ECO:0000256" key="4">
    <source>
        <dbReference type="ARBA" id="ARBA00061571"/>
    </source>
</evidence>
<dbReference type="InterPro" id="IPR003593">
    <property type="entry name" value="AAA+_ATPase"/>
</dbReference>
<dbReference type="CDD" id="cd03221">
    <property type="entry name" value="ABCF_EF-3"/>
    <property type="match status" value="2"/>
</dbReference>
<dbReference type="Pfam" id="PF00005">
    <property type="entry name" value="ABC_tran"/>
    <property type="match status" value="2"/>
</dbReference>
<dbReference type="GO" id="GO:0003677">
    <property type="term" value="F:DNA binding"/>
    <property type="evidence" value="ECO:0007669"/>
    <property type="project" value="InterPro"/>
</dbReference>
<dbReference type="Proteomes" id="UP000275012">
    <property type="component" value="Unassembled WGS sequence"/>
</dbReference>
<dbReference type="PROSITE" id="PS50893">
    <property type="entry name" value="ABC_TRANSPORTER_2"/>
    <property type="match status" value="2"/>
</dbReference>
<dbReference type="InterPro" id="IPR037118">
    <property type="entry name" value="Val-tRNA_synth_C_sf"/>
</dbReference>
<evidence type="ECO:0000256" key="7">
    <source>
        <dbReference type="SAM" id="MobiDB-lite"/>
    </source>
</evidence>
<proteinExistence type="inferred from homology"/>
<dbReference type="Pfam" id="PF12848">
    <property type="entry name" value="ABC_tran_Xtn"/>
    <property type="match status" value="1"/>
</dbReference>
<evidence type="ECO:0000259" key="8">
    <source>
        <dbReference type="PROSITE" id="PS50893"/>
    </source>
</evidence>
<dbReference type="Pfam" id="PF16326">
    <property type="entry name" value="ABC_tran_CTD"/>
    <property type="match status" value="1"/>
</dbReference>
<dbReference type="InterPro" id="IPR017871">
    <property type="entry name" value="ABC_transporter-like_CS"/>
</dbReference>
<feature type="domain" description="ABC transporter" evidence="8">
    <location>
        <begin position="2"/>
        <end position="246"/>
    </location>
</feature>
<comment type="caution">
    <text evidence="9">The sequence shown here is derived from an EMBL/GenBank/DDBJ whole genome shotgun (WGS) entry which is preliminary data.</text>
</comment>
<dbReference type="PANTHER" id="PTHR19211">
    <property type="entry name" value="ATP-BINDING TRANSPORT PROTEIN-RELATED"/>
    <property type="match status" value="1"/>
</dbReference>
<dbReference type="GO" id="GO:0016887">
    <property type="term" value="F:ATP hydrolysis activity"/>
    <property type="evidence" value="ECO:0007669"/>
    <property type="project" value="InterPro"/>
</dbReference>
<feature type="region of interest" description="Disordered" evidence="7">
    <location>
        <begin position="529"/>
        <end position="559"/>
    </location>
</feature>
<dbReference type="FunFam" id="3.40.50.300:FF:000011">
    <property type="entry name" value="Putative ABC transporter ATP-binding component"/>
    <property type="match status" value="1"/>
</dbReference>
<feature type="domain" description="ABC transporter" evidence="8">
    <location>
        <begin position="313"/>
        <end position="528"/>
    </location>
</feature>
<dbReference type="InterPro" id="IPR003439">
    <property type="entry name" value="ABC_transporter-like_ATP-bd"/>
</dbReference>
<dbReference type="InterPro" id="IPR032781">
    <property type="entry name" value="ABC_tran_Xtn"/>
</dbReference>
<dbReference type="Gene3D" id="3.40.50.300">
    <property type="entry name" value="P-loop containing nucleotide triphosphate hydrolases"/>
    <property type="match status" value="2"/>
</dbReference>
<comment type="similarity">
    <text evidence="4">Belongs to the ABC transporter superfamily. ABCF family. YheS subfamily.</text>
</comment>
<evidence type="ECO:0000256" key="1">
    <source>
        <dbReference type="ARBA" id="ARBA00022737"/>
    </source>
</evidence>
<gene>
    <name evidence="9" type="ORF">EBB59_03080</name>
</gene>
<dbReference type="Gene3D" id="1.10.287.380">
    <property type="entry name" value="Valyl-tRNA synthetase, C-terminal domain"/>
    <property type="match status" value="1"/>
</dbReference>
<dbReference type="InterPro" id="IPR050611">
    <property type="entry name" value="ABCF"/>
</dbReference>
<keyword evidence="1" id="KW-0677">Repeat</keyword>
<evidence type="ECO:0000256" key="5">
    <source>
        <dbReference type="ARBA" id="ARBA00069073"/>
    </source>
</evidence>
<dbReference type="EMBL" id="RFLY01000003">
    <property type="protein sequence ID" value="RMH94158.1"/>
    <property type="molecule type" value="Genomic_DNA"/>
</dbReference>
<dbReference type="GO" id="GO:0005524">
    <property type="term" value="F:ATP binding"/>
    <property type="evidence" value="ECO:0007669"/>
    <property type="project" value="UniProtKB-KW"/>
</dbReference>
<dbReference type="InterPro" id="IPR032524">
    <property type="entry name" value="ABC_tran_C"/>
</dbReference>
<evidence type="ECO:0000313" key="10">
    <source>
        <dbReference type="Proteomes" id="UP000275012"/>
    </source>
</evidence>
<name>A0A3M2HYM0_9GAMM</name>
<dbReference type="SMART" id="SM00382">
    <property type="entry name" value="AAA"/>
    <property type="match status" value="2"/>
</dbReference>
<dbReference type="AlphaFoldDB" id="A0A3M2HYM0"/>
<reference evidence="9 10" key="1">
    <citation type="submission" date="2018-10" db="EMBL/GenBank/DDBJ databases">
        <title>Proposal of Lysobacter pythonis sp. nov. isolated from royal pythons (Python regius).</title>
        <authorList>
            <person name="Hans-Juergen B."/>
            <person name="Huptas C."/>
            <person name="Sandra B."/>
            <person name="Igor L."/>
            <person name="Joachim S."/>
            <person name="Siegfried S."/>
            <person name="Mareike W."/>
            <person name="Peter K."/>
        </authorList>
    </citation>
    <scope>NUCLEOTIDE SEQUENCE [LARGE SCALE GENOMIC DNA]</scope>
    <source>
        <strain evidence="9 10">4284/11</strain>
    </source>
</reference>
<keyword evidence="10" id="KW-1185">Reference proteome</keyword>
<evidence type="ECO:0000256" key="3">
    <source>
        <dbReference type="ARBA" id="ARBA00022840"/>
    </source>
</evidence>
<dbReference type="FunFam" id="3.40.50.300:FF:002053">
    <property type="entry name" value="ABC transporter ATP-binding protein"/>
    <property type="match status" value="1"/>
</dbReference>